<dbReference type="Pfam" id="PF08334">
    <property type="entry name" value="T2SSG"/>
    <property type="match status" value="1"/>
</dbReference>
<comment type="similarity">
    <text evidence="2">Belongs to the GSP G family.</text>
</comment>
<keyword evidence="5" id="KW-0488">Methylation</keyword>
<feature type="transmembrane region" description="Helical" evidence="11">
    <location>
        <begin position="12"/>
        <end position="33"/>
    </location>
</feature>
<dbReference type="Pfam" id="PF07963">
    <property type="entry name" value="N_methyl"/>
    <property type="match status" value="1"/>
</dbReference>
<keyword evidence="9 11" id="KW-0472">Membrane</keyword>
<organism evidence="13">
    <name type="scientific">Dissulfuribacter thermophilus</name>
    <dbReference type="NCBI Taxonomy" id="1156395"/>
    <lineage>
        <taxon>Bacteria</taxon>
        <taxon>Pseudomonadati</taxon>
        <taxon>Thermodesulfobacteriota</taxon>
        <taxon>Dissulfuribacteria</taxon>
        <taxon>Dissulfuribacterales</taxon>
        <taxon>Dissulfuribacteraceae</taxon>
        <taxon>Dissulfuribacter</taxon>
    </lineage>
</organism>
<dbReference type="PANTHER" id="PTHR30093:SF45">
    <property type="entry name" value="TYPE II SECRETION SYSTEM CORE PROTEIN G"/>
    <property type="match status" value="1"/>
</dbReference>
<keyword evidence="4" id="KW-1003">Cell membrane</keyword>
<feature type="region of interest" description="Disordered" evidence="10">
    <location>
        <begin position="122"/>
        <end position="142"/>
    </location>
</feature>
<evidence type="ECO:0000256" key="8">
    <source>
        <dbReference type="ARBA" id="ARBA00022989"/>
    </source>
</evidence>
<feature type="compositionally biased region" description="Acidic residues" evidence="10">
    <location>
        <begin position="132"/>
        <end position="142"/>
    </location>
</feature>
<dbReference type="InterPro" id="IPR000983">
    <property type="entry name" value="Bac_GSPG_pilin"/>
</dbReference>
<evidence type="ECO:0000256" key="10">
    <source>
        <dbReference type="SAM" id="MobiDB-lite"/>
    </source>
</evidence>
<evidence type="ECO:0000256" key="5">
    <source>
        <dbReference type="ARBA" id="ARBA00022481"/>
    </source>
</evidence>
<dbReference type="InterPro" id="IPR010054">
    <property type="entry name" value="Type2_sec_GspG"/>
</dbReference>
<evidence type="ECO:0000256" key="9">
    <source>
        <dbReference type="ARBA" id="ARBA00023136"/>
    </source>
</evidence>
<dbReference type="PRINTS" id="PR00813">
    <property type="entry name" value="BCTERIALGSPG"/>
</dbReference>
<dbReference type="GO" id="GO:0015628">
    <property type="term" value="P:protein secretion by the type II secretion system"/>
    <property type="evidence" value="ECO:0007669"/>
    <property type="project" value="InterPro"/>
</dbReference>
<dbReference type="NCBIfam" id="TIGR02532">
    <property type="entry name" value="IV_pilin_GFxxxE"/>
    <property type="match status" value="1"/>
</dbReference>
<dbReference type="NCBIfam" id="TIGR01710">
    <property type="entry name" value="typeII_sec_gspG"/>
    <property type="match status" value="1"/>
</dbReference>
<accession>A0A7V2SXV9</accession>
<evidence type="ECO:0000256" key="2">
    <source>
        <dbReference type="ARBA" id="ARBA00009984"/>
    </source>
</evidence>
<dbReference type="Gene3D" id="3.30.700.10">
    <property type="entry name" value="Glycoprotein, Type 4 Pilin"/>
    <property type="match status" value="1"/>
</dbReference>
<protein>
    <recommendedName>
        <fullName evidence="3">Type II secretion system core protein G</fullName>
    </recommendedName>
</protein>
<dbReference type="EMBL" id="DRND01000002">
    <property type="protein sequence ID" value="HFC46247.1"/>
    <property type="molecule type" value="Genomic_DNA"/>
</dbReference>
<evidence type="ECO:0000256" key="11">
    <source>
        <dbReference type="SAM" id="Phobius"/>
    </source>
</evidence>
<evidence type="ECO:0000256" key="3">
    <source>
        <dbReference type="ARBA" id="ARBA00020042"/>
    </source>
</evidence>
<dbReference type="SUPFAM" id="SSF54523">
    <property type="entry name" value="Pili subunits"/>
    <property type="match status" value="1"/>
</dbReference>
<feature type="domain" description="Type II secretion system protein GspG C-terminal" evidence="12">
    <location>
        <begin position="36"/>
        <end position="141"/>
    </location>
</feature>
<reference evidence="13" key="1">
    <citation type="journal article" date="2020" name="mSystems">
        <title>Genome- and Community-Level Interaction Insights into Carbon Utilization and Element Cycling Functions of Hydrothermarchaeota in Hydrothermal Sediment.</title>
        <authorList>
            <person name="Zhou Z."/>
            <person name="Liu Y."/>
            <person name="Xu W."/>
            <person name="Pan J."/>
            <person name="Luo Z.H."/>
            <person name="Li M."/>
        </authorList>
    </citation>
    <scope>NUCLEOTIDE SEQUENCE [LARGE SCALE GENOMIC DNA]</scope>
    <source>
        <strain evidence="13">HyVt-503</strain>
    </source>
</reference>
<keyword evidence="7 11" id="KW-0812">Transmembrane</keyword>
<name>A0A7V2SXV9_9BACT</name>
<keyword evidence="8 11" id="KW-1133">Transmembrane helix</keyword>
<dbReference type="InterPro" id="IPR045584">
    <property type="entry name" value="Pilin-like"/>
</dbReference>
<comment type="subcellular location">
    <subcellularLocation>
        <location evidence="1">Cell inner membrane</location>
        <topology evidence="1">Single-pass membrane protein</topology>
    </subcellularLocation>
</comment>
<evidence type="ECO:0000256" key="4">
    <source>
        <dbReference type="ARBA" id="ARBA00022475"/>
    </source>
</evidence>
<evidence type="ECO:0000313" key="13">
    <source>
        <dbReference type="EMBL" id="HFC46247.1"/>
    </source>
</evidence>
<proteinExistence type="inferred from homology"/>
<keyword evidence="6" id="KW-0997">Cell inner membrane</keyword>
<evidence type="ECO:0000259" key="12">
    <source>
        <dbReference type="Pfam" id="PF08334"/>
    </source>
</evidence>
<gene>
    <name evidence="13" type="primary">gspG</name>
    <name evidence="13" type="ORF">ENJ63_00020</name>
</gene>
<dbReference type="Proteomes" id="UP000885797">
    <property type="component" value="Unassembled WGS sequence"/>
</dbReference>
<dbReference type="AlphaFoldDB" id="A0A7V2SXV9"/>
<evidence type="ECO:0000256" key="1">
    <source>
        <dbReference type="ARBA" id="ARBA00004377"/>
    </source>
</evidence>
<dbReference type="InterPro" id="IPR013545">
    <property type="entry name" value="T2SS_protein-GspG_C"/>
</dbReference>
<dbReference type="InterPro" id="IPR012902">
    <property type="entry name" value="N_methyl_site"/>
</dbReference>
<evidence type="ECO:0000256" key="7">
    <source>
        <dbReference type="ARBA" id="ARBA00022692"/>
    </source>
</evidence>
<sequence length="142" mass="15932">MEKRTRRHSEKGFTLIELLVVVIIIGLLASLVAPKFFGKLSQSRMKTAKAQIELLGAALDEFRLDNGRYPTTEEGLEALRKKPEGLENWAGPYLPKEIPKDPWGHDYVYKSPGEHGDYDLMSYGRDGQPGGEGEDADIVSWK</sequence>
<dbReference type="GO" id="GO:0005886">
    <property type="term" value="C:plasma membrane"/>
    <property type="evidence" value="ECO:0007669"/>
    <property type="project" value="UniProtKB-SubCell"/>
</dbReference>
<dbReference type="PANTHER" id="PTHR30093">
    <property type="entry name" value="GENERAL SECRETION PATHWAY PROTEIN G"/>
    <property type="match status" value="1"/>
</dbReference>
<comment type="caution">
    <text evidence="13">The sequence shown here is derived from an EMBL/GenBank/DDBJ whole genome shotgun (WGS) entry which is preliminary data.</text>
</comment>
<evidence type="ECO:0000256" key="6">
    <source>
        <dbReference type="ARBA" id="ARBA00022519"/>
    </source>
</evidence>
<dbReference type="GO" id="GO:0015627">
    <property type="term" value="C:type II protein secretion system complex"/>
    <property type="evidence" value="ECO:0007669"/>
    <property type="project" value="InterPro"/>
</dbReference>
<dbReference type="PROSITE" id="PS00409">
    <property type="entry name" value="PROKAR_NTER_METHYL"/>
    <property type="match status" value="1"/>
</dbReference>